<feature type="domain" description="PNPLA" evidence="3">
    <location>
        <begin position="4"/>
        <end position="182"/>
    </location>
</feature>
<protein>
    <submittedName>
        <fullName evidence="4">Patatin-like phospholipase family protein</fullName>
    </submittedName>
</protein>
<keyword evidence="2" id="KW-0378">Hydrolase</keyword>
<evidence type="ECO:0000256" key="2">
    <source>
        <dbReference type="PROSITE-ProRule" id="PRU01161"/>
    </source>
</evidence>
<keyword evidence="1 2" id="KW-0443">Lipid metabolism</keyword>
<dbReference type="PANTHER" id="PTHR24138:SF10">
    <property type="entry name" value="PHOSPHOLIPASE A2"/>
    <property type="match status" value="1"/>
</dbReference>
<dbReference type="InterPro" id="IPR047156">
    <property type="entry name" value="Teg/CotR/CapV-like"/>
</dbReference>
<dbReference type="Pfam" id="PF01734">
    <property type="entry name" value="Patatin"/>
    <property type="match status" value="1"/>
</dbReference>
<feature type="active site" description="Proton acceptor" evidence="2">
    <location>
        <position position="169"/>
    </location>
</feature>
<evidence type="ECO:0000256" key="1">
    <source>
        <dbReference type="ARBA" id="ARBA00023098"/>
    </source>
</evidence>
<dbReference type="GO" id="GO:0016787">
    <property type="term" value="F:hydrolase activity"/>
    <property type="evidence" value="ECO:0007669"/>
    <property type="project" value="UniProtKB-UniRule"/>
</dbReference>
<dbReference type="EMBL" id="JABMKT010000042">
    <property type="protein sequence ID" value="NYV28402.1"/>
    <property type="molecule type" value="Genomic_DNA"/>
</dbReference>
<dbReference type="Gene3D" id="3.40.1090.10">
    <property type="entry name" value="Cytosolic phospholipase A2 catalytic domain"/>
    <property type="match status" value="1"/>
</dbReference>
<keyword evidence="2" id="KW-0442">Lipid degradation</keyword>
<dbReference type="InterPro" id="IPR016035">
    <property type="entry name" value="Acyl_Trfase/lysoPLipase"/>
</dbReference>
<evidence type="ECO:0000313" key="5">
    <source>
        <dbReference type="Proteomes" id="UP000526184"/>
    </source>
</evidence>
<accession>A0A7Z0TAV5</accession>
<dbReference type="CDD" id="cd07199">
    <property type="entry name" value="Pat17_PNPLA8_PNPLA9_like"/>
    <property type="match status" value="1"/>
</dbReference>
<comment type="caution">
    <text evidence="2">Lacks conserved residue(s) required for the propagation of feature annotation.</text>
</comment>
<name>A0A7Z0TAV5_9FUSO</name>
<dbReference type="PANTHER" id="PTHR24138">
    <property type="entry name" value="INTRACELLLAR PHOSPHOLIPASE A FAMILY"/>
    <property type="match status" value="1"/>
</dbReference>
<evidence type="ECO:0000259" key="3">
    <source>
        <dbReference type="PROSITE" id="PS51635"/>
    </source>
</evidence>
<dbReference type="PROSITE" id="PS51635">
    <property type="entry name" value="PNPLA"/>
    <property type="match status" value="1"/>
</dbReference>
<dbReference type="Proteomes" id="UP000526184">
    <property type="component" value="Unassembled WGS sequence"/>
</dbReference>
<dbReference type="GO" id="GO:0016042">
    <property type="term" value="P:lipid catabolic process"/>
    <property type="evidence" value="ECO:0007669"/>
    <property type="project" value="UniProtKB-UniRule"/>
</dbReference>
<dbReference type="AlphaFoldDB" id="A0A7Z0TAV5"/>
<feature type="short sequence motif" description="GXSXG" evidence="2">
    <location>
        <begin position="40"/>
        <end position="44"/>
    </location>
</feature>
<proteinExistence type="predicted"/>
<comment type="caution">
    <text evidence="4">The sequence shown here is derived from an EMBL/GenBank/DDBJ whole genome shotgun (WGS) entry which is preliminary data.</text>
</comment>
<dbReference type="SUPFAM" id="SSF52151">
    <property type="entry name" value="FabD/lysophospholipase-like"/>
    <property type="match status" value="1"/>
</dbReference>
<organism evidence="4 5">
    <name type="scientific">Streptobacillus felis</name>
    <dbReference type="NCBI Taxonomy" id="1384509"/>
    <lineage>
        <taxon>Bacteria</taxon>
        <taxon>Fusobacteriati</taxon>
        <taxon>Fusobacteriota</taxon>
        <taxon>Fusobacteriia</taxon>
        <taxon>Fusobacteriales</taxon>
        <taxon>Leptotrichiaceae</taxon>
        <taxon>Streptobacillus</taxon>
    </lineage>
</organism>
<dbReference type="RefSeq" id="WP_180136352.1">
    <property type="nucleotide sequence ID" value="NZ_JABMKT010000042.1"/>
</dbReference>
<evidence type="ECO:0000313" key="4">
    <source>
        <dbReference type="EMBL" id="NYV28402.1"/>
    </source>
</evidence>
<dbReference type="InterPro" id="IPR002641">
    <property type="entry name" value="PNPLA_dom"/>
</dbReference>
<feature type="short sequence motif" description="GXGXXG" evidence="2">
    <location>
        <begin position="8"/>
        <end position="13"/>
    </location>
</feature>
<keyword evidence="5" id="KW-1185">Reference proteome</keyword>
<reference evidence="4 5" key="1">
    <citation type="submission" date="2020-05" db="EMBL/GenBank/DDBJ databases">
        <title>Streptobacillus felis strain LHL191014123.</title>
        <authorList>
            <person name="Fawzy A."/>
            <person name="Rau J."/>
            <person name="Risse K."/>
            <person name="Schauerte N."/>
            <person name="Geiger C."/>
            <person name="Blom J."/>
            <person name="Imirzalioglu C."/>
            <person name="Falgenhauer J."/>
            <person name="Bach A."/>
            <person name="Herden C."/>
            <person name="Eisenberg T."/>
        </authorList>
    </citation>
    <scope>NUCLEOTIDE SEQUENCE [LARGE SCALE GENOMIC DNA]</scope>
    <source>
        <strain evidence="4 5">LHL191014123</strain>
    </source>
</reference>
<feature type="active site" description="Nucleophile" evidence="2">
    <location>
        <position position="42"/>
    </location>
</feature>
<sequence length="351" mass="40642">MRVLSLDGGGLKGIYTIMMLDKIQKDFNIKFYEYFDIIIGTSTGSIIATLLSLGYEPREILNIYKDCYKDIFKKKSNRKRGLFGSLYENYRLENTINKYTNNLSYKDLKTNLIIPSVDLSDSKINIVKSYEELNKKVEEQFDLRDAIISSSAAPGFFSPHKINEKMYVDGSIFSNNPALLGLAVSFELGVKDLKEVKILSLGTGIENIKYDISEVSNQSIKKMFRLNSFLDNMFMKFFNVDEKDSGLISMAFPLLKTTMKTSIENTDYILTRILDNRNYVRINDVSKDLKIDEFPTELINNIDELYLQNHYSNLEIFFNEEINELLIIQNKSWIKKKIYNLGEKLKKFAIK</sequence>
<gene>
    <name evidence="4" type="ORF">HP397_06250</name>
</gene>